<comment type="caution">
    <text evidence="1">The sequence shown here is derived from an EMBL/GenBank/DDBJ whole genome shotgun (WGS) entry which is preliminary data.</text>
</comment>
<gene>
    <name evidence="1" type="ORF">A0H81_11249</name>
</gene>
<protein>
    <submittedName>
        <fullName evidence="1">Uncharacterized protein</fullName>
    </submittedName>
</protein>
<accession>A0A1C7LXA5</accession>
<name>A0A1C7LXA5_GRIFR</name>
<reference evidence="1 2" key="1">
    <citation type="submission" date="2016-03" db="EMBL/GenBank/DDBJ databases">
        <title>Whole genome sequencing of Grifola frondosa 9006-11.</title>
        <authorList>
            <person name="Min B."/>
            <person name="Park H."/>
            <person name="Kim J.-G."/>
            <person name="Cho H."/>
            <person name="Oh Y.-L."/>
            <person name="Kong W.-S."/>
            <person name="Choi I.-G."/>
        </authorList>
    </citation>
    <scope>NUCLEOTIDE SEQUENCE [LARGE SCALE GENOMIC DNA]</scope>
    <source>
        <strain evidence="1 2">9006-11</strain>
    </source>
</reference>
<organism evidence="1 2">
    <name type="scientific">Grifola frondosa</name>
    <name type="common">Maitake</name>
    <name type="synonym">Polyporus frondosus</name>
    <dbReference type="NCBI Taxonomy" id="5627"/>
    <lineage>
        <taxon>Eukaryota</taxon>
        <taxon>Fungi</taxon>
        <taxon>Dikarya</taxon>
        <taxon>Basidiomycota</taxon>
        <taxon>Agaricomycotina</taxon>
        <taxon>Agaricomycetes</taxon>
        <taxon>Polyporales</taxon>
        <taxon>Grifolaceae</taxon>
        <taxon>Grifola</taxon>
    </lineage>
</organism>
<evidence type="ECO:0000313" key="2">
    <source>
        <dbReference type="Proteomes" id="UP000092993"/>
    </source>
</evidence>
<keyword evidence="2" id="KW-1185">Reference proteome</keyword>
<dbReference type="OrthoDB" id="10265393at2759"/>
<sequence>MFVDSRFERPAFCWNRTPITAASQESGSCILIDTSRFANLSRLIQRNESPLFEGVNLKLSCRTYRTDTFIALIPIDARFVVVAPSTAEVGLVP</sequence>
<dbReference type="EMBL" id="LUGG01000019">
    <property type="protein sequence ID" value="OBZ68866.1"/>
    <property type="molecule type" value="Genomic_DNA"/>
</dbReference>
<evidence type="ECO:0000313" key="1">
    <source>
        <dbReference type="EMBL" id="OBZ68866.1"/>
    </source>
</evidence>
<proteinExistence type="predicted"/>
<dbReference type="Proteomes" id="UP000092993">
    <property type="component" value="Unassembled WGS sequence"/>
</dbReference>
<dbReference type="AlphaFoldDB" id="A0A1C7LXA5"/>